<evidence type="ECO:0000256" key="10">
    <source>
        <dbReference type="ARBA" id="ARBA00022984"/>
    </source>
</evidence>
<evidence type="ECO:0000256" key="7">
    <source>
        <dbReference type="ARBA" id="ARBA00022840"/>
    </source>
</evidence>
<keyword evidence="7" id="KW-0067">ATP-binding</keyword>
<dbReference type="InterPro" id="IPR011127">
    <property type="entry name" value="Dala_Dala_lig_N"/>
</dbReference>
<dbReference type="SUPFAM" id="SSF56059">
    <property type="entry name" value="Glutathione synthetase ATP-binding domain-like"/>
    <property type="match status" value="1"/>
</dbReference>
<dbReference type="InterPro" id="IPR011761">
    <property type="entry name" value="ATP-grasp"/>
</dbReference>
<keyword evidence="4" id="KW-0436">Ligase</keyword>
<keyword evidence="6" id="KW-0547">Nucleotide-binding</keyword>
<organism evidence="14">
    <name type="scientific">freshwater metagenome</name>
    <dbReference type="NCBI Taxonomy" id="449393"/>
    <lineage>
        <taxon>unclassified sequences</taxon>
        <taxon>metagenomes</taxon>
        <taxon>ecological metagenomes</taxon>
    </lineage>
</organism>
<keyword evidence="8" id="KW-0460">Magnesium</keyword>
<dbReference type="InterPro" id="IPR016185">
    <property type="entry name" value="PreATP-grasp_dom_sf"/>
</dbReference>
<dbReference type="PANTHER" id="PTHR23132:SF25">
    <property type="entry name" value="D-ALANINE--D-ALANINE LIGASE A"/>
    <property type="match status" value="1"/>
</dbReference>
<evidence type="ECO:0000256" key="11">
    <source>
        <dbReference type="ARBA" id="ARBA00023211"/>
    </source>
</evidence>
<dbReference type="Gene3D" id="3.30.1490.20">
    <property type="entry name" value="ATP-grasp fold, A domain"/>
    <property type="match status" value="1"/>
</dbReference>
<comment type="similarity">
    <text evidence="3">Belongs to the D-alanine--D-alanine ligase family.</text>
</comment>
<dbReference type="EMBL" id="CAEMXZ010000009">
    <property type="protein sequence ID" value="CAB4322595.1"/>
    <property type="molecule type" value="Genomic_DNA"/>
</dbReference>
<dbReference type="AlphaFoldDB" id="A0A6J5YAZ7"/>
<evidence type="ECO:0000256" key="8">
    <source>
        <dbReference type="ARBA" id="ARBA00022842"/>
    </source>
</evidence>
<evidence type="ECO:0000256" key="4">
    <source>
        <dbReference type="ARBA" id="ARBA00022598"/>
    </source>
</evidence>
<dbReference type="NCBIfam" id="TIGR01205">
    <property type="entry name" value="D_ala_D_alaTIGR"/>
    <property type="match status" value="1"/>
</dbReference>
<dbReference type="GO" id="GO:0008360">
    <property type="term" value="P:regulation of cell shape"/>
    <property type="evidence" value="ECO:0007669"/>
    <property type="project" value="UniProtKB-KW"/>
</dbReference>
<evidence type="ECO:0000313" key="15">
    <source>
        <dbReference type="EMBL" id="CAB4927721.1"/>
    </source>
</evidence>
<gene>
    <name evidence="14" type="ORF">UFOPK1392_00330</name>
    <name evidence="15" type="ORF">UFOPK3733_00479</name>
</gene>
<evidence type="ECO:0000256" key="5">
    <source>
        <dbReference type="ARBA" id="ARBA00022723"/>
    </source>
</evidence>
<dbReference type="NCBIfam" id="NF002528">
    <property type="entry name" value="PRK01966.1-4"/>
    <property type="match status" value="1"/>
</dbReference>
<dbReference type="InterPro" id="IPR000291">
    <property type="entry name" value="D-Ala_lig_Van_CS"/>
</dbReference>
<protein>
    <submittedName>
        <fullName evidence="14">Unannotated protein</fullName>
    </submittedName>
</protein>
<keyword evidence="5" id="KW-0479">Metal-binding</keyword>
<keyword evidence="12" id="KW-0961">Cell wall biogenesis/degradation</keyword>
<evidence type="ECO:0000256" key="6">
    <source>
        <dbReference type="ARBA" id="ARBA00022741"/>
    </source>
</evidence>
<comment type="cofactor">
    <cofactor evidence="2">
        <name>Mg(2+)</name>
        <dbReference type="ChEBI" id="CHEBI:18420"/>
    </cofactor>
</comment>
<dbReference type="Gene3D" id="3.40.50.20">
    <property type="match status" value="1"/>
</dbReference>
<dbReference type="EMBL" id="CAFBNC010000014">
    <property type="protein sequence ID" value="CAB4927721.1"/>
    <property type="molecule type" value="Genomic_DNA"/>
</dbReference>
<feature type="domain" description="ATP-grasp" evidence="13">
    <location>
        <begin position="126"/>
        <end position="334"/>
    </location>
</feature>
<evidence type="ECO:0000256" key="9">
    <source>
        <dbReference type="ARBA" id="ARBA00022960"/>
    </source>
</evidence>
<evidence type="ECO:0000256" key="2">
    <source>
        <dbReference type="ARBA" id="ARBA00001946"/>
    </source>
</evidence>
<keyword evidence="9" id="KW-0133">Cell shape</keyword>
<dbReference type="GO" id="GO:0046872">
    <property type="term" value="F:metal ion binding"/>
    <property type="evidence" value="ECO:0007669"/>
    <property type="project" value="UniProtKB-KW"/>
</dbReference>
<evidence type="ECO:0000256" key="12">
    <source>
        <dbReference type="ARBA" id="ARBA00023316"/>
    </source>
</evidence>
<dbReference type="GO" id="GO:0071555">
    <property type="term" value="P:cell wall organization"/>
    <property type="evidence" value="ECO:0007669"/>
    <property type="project" value="UniProtKB-KW"/>
</dbReference>
<dbReference type="HAMAP" id="MF_00047">
    <property type="entry name" value="Dala_Dala_lig"/>
    <property type="match status" value="1"/>
</dbReference>
<evidence type="ECO:0000313" key="14">
    <source>
        <dbReference type="EMBL" id="CAB4322595.1"/>
    </source>
</evidence>
<dbReference type="GO" id="GO:0009252">
    <property type="term" value="P:peptidoglycan biosynthetic process"/>
    <property type="evidence" value="ECO:0007669"/>
    <property type="project" value="UniProtKB-KW"/>
</dbReference>
<dbReference type="Gene3D" id="3.30.470.20">
    <property type="entry name" value="ATP-grasp fold, B domain"/>
    <property type="match status" value="1"/>
</dbReference>
<dbReference type="GO" id="GO:0005524">
    <property type="term" value="F:ATP binding"/>
    <property type="evidence" value="ECO:0007669"/>
    <property type="project" value="UniProtKB-KW"/>
</dbReference>
<dbReference type="InterPro" id="IPR013815">
    <property type="entry name" value="ATP_grasp_subdomain_1"/>
</dbReference>
<evidence type="ECO:0000259" key="13">
    <source>
        <dbReference type="PROSITE" id="PS50975"/>
    </source>
</evidence>
<dbReference type="Pfam" id="PF07478">
    <property type="entry name" value="Dala_Dala_lig_C"/>
    <property type="match status" value="1"/>
</dbReference>
<dbReference type="PANTHER" id="PTHR23132">
    <property type="entry name" value="D-ALANINE--D-ALANINE LIGASE"/>
    <property type="match status" value="1"/>
</dbReference>
<evidence type="ECO:0000256" key="1">
    <source>
        <dbReference type="ARBA" id="ARBA00001936"/>
    </source>
</evidence>
<dbReference type="GO" id="GO:0005829">
    <property type="term" value="C:cytosol"/>
    <property type="evidence" value="ECO:0007669"/>
    <property type="project" value="TreeGrafter"/>
</dbReference>
<evidence type="ECO:0000256" key="3">
    <source>
        <dbReference type="ARBA" id="ARBA00010871"/>
    </source>
</evidence>
<accession>A0A6J5YAZ7</accession>
<dbReference type="FunFam" id="3.30.470.20:FF:000008">
    <property type="entry name" value="D-alanine--D-alanine ligase"/>
    <property type="match status" value="1"/>
</dbReference>
<dbReference type="PROSITE" id="PS50975">
    <property type="entry name" value="ATP_GRASP"/>
    <property type="match status" value="1"/>
</dbReference>
<dbReference type="SUPFAM" id="SSF52440">
    <property type="entry name" value="PreATP-grasp domain"/>
    <property type="match status" value="1"/>
</dbReference>
<sequence>MLFGGRSAEHDVSRVTARHVLAAIDPDRYAIDALGIDHDGAWHRADAALAALALGPDALPDALLVEGPVVDPYALLTQPGVVVLPLLHGPNGEDGTVQGLFEVAGVTYVGSGVLGSALAMDKVAAKHLAAAVGFPQTRWMGVHRSDVSGDARAAVLASAVEEFGFPIFVKPANMGSSIGVSKANDLDALEIAIDRALEFDEWLVLEEGVVAREIEVAVLGHTTSARASVPGEIVPGAEFYDYDDKYNDGVAQLHIPADLPSDITEQARTLAVRVFREYRAEGLARVDFLYEEHGRGLLLNELNTMPGFTPISMYPQMWQASGLTYRALIDELVGLALERAGRA</sequence>
<proteinExistence type="inferred from homology"/>
<dbReference type="PROSITE" id="PS00843">
    <property type="entry name" value="DALA_DALA_LIGASE_1"/>
    <property type="match status" value="1"/>
</dbReference>
<keyword evidence="11" id="KW-0464">Manganese</keyword>
<comment type="cofactor">
    <cofactor evidence="1">
        <name>Mn(2+)</name>
        <dbReference type="ChEBI" id="CHEBI:29035"/>
    </cofactor>
</comment>
<name>A0A6J5YAZ7_9ZZZZ</name>
<dbReference type="Pfam" id="PF01820">
    <property type="entry name" value="Dala_Dala_lig_N"/>
    <property type="match status" value="1"/>
</dbReference>
<dbReference type="PIRSF" id="PIRSF039102">
    <property type="entry name" value="Ddl/VanB"/>
    <property type="match status" value="1"/>
</dbReference>
<dbReference type="GO" id="GO:0008716">
    <property type="term" value="F:D-alanine-D-alanine ligase activity"/>
    <property type="evidence" value="ECO:0007669"/>
    <property type="project" value="InterPro"/>
</dbReference>
<dbReference type="InterPro" id="IPR011095">
    <property type="entry name" value="Dala_Dala_lig_C"/>
</dbReference>
<dbReference type="InterPro" id="IPR005905">
    <property type="entry name" value="D_ala_D_ala"/>
</dbReference>
<keyword evidence="10" id="KW-0573">Peptidoglycan synthesis</keyword>
<reference evidence="14" key="1">
    <citation type="submission" date="2020-05" db="EMBL/GenBank/DDBJ databases">
        <authorList>
            <person name="Chiriac C."/>
            <person name="Salcher M."/>
            <person name="Ghai R."/>
            <person name="Kavagutti S V."/>
        </authorList>
    </citation>
    <scope>NUCLEOTIDE SEQUENCE</scope>
</reference>